<evidence type="ECO:0000256" key="3">
    <source>
        <dbReference type="ARBA" id="ARBA00022475"/>
    </source>
</evidence>
<dbReference type="GO" id="GO:0055085">
    <property type="term" value="P:transmembrane transport"/>
    <property type="evidence" value="ECO:0007669"/>
    <property type="project" value="InterPro"/>
</dbReference>
<evidence type="ECO:0000259" key="8">
    <source>
        <dbReference type="PROSITE" id="PS50928"/>
    </source>
</evidence>
<dbReference type="Pfam" id="PF00528">
    <property type="entry name" value="BPD_transp_1"/>
    <property type="match status" value="1"/>
</dbReference>
<evidence type="ECO:0000256" key="6">
    <source>
        <dbReference type="ARBA" id="ARBA00023136"/>
    </source>
</evidence>
<dbReference type="EMBL" id="BARU01010117">
    <property type="protein sequence ID" value="GAH45160.1"/>
    <property type="molecule type" value="Genomic_DNA"/>
</dbReference>
<organism evidence="9">
    <name type="scientific">marine sediment metagenome</name>
    <dbReference type="NCBI Taxonomy" id="412755"/>
    <lineage>
        <taxon>unclassified sequences</taxon>
        <taxon>metagenomes</taxon>
        <taxon>ecological metagenomes</taxon>
    </lineage>
</organism>
<dbReference type="InterPro" id="IPR000515">
    <property type="entry name" value="MetI-like"/>
</dbReference>
<feature type="transmembrane region" description="Helical" evidence="7">
    <location>
        <begin position="229"/>
        <end position="249"/>
    </location>
</feature>
<proteinExistence type="predicted"/>
<comment type="caution">
    <text evidence="9">The sequence shown here is derived from an EMBL/GenBank/DDBJ whole genome shotgun (WGS) entry which is preliminary data.</text>
</comment>
<keyword evidence="5 7" id="KW-1133">Transmembrane helix</keyword>
<dbReference type="CDD" id="cd06261">
    <property type="entry name" value="TM_PBP2"/>
    <property type="match status" value="1"/>
</dbReference>
<evidence type="ECO:0000256" key="7">
    <source>
        <dbReference type="SAM" id="Phobius"/>
    </source>
</evidence>
<accession>X1GJZ1</accession>
<evidence type="ECO:0000313" key="9">
    <source>
        <dbReference type="EMBL" id="GAH45160.1"/>
    </source>
</evidence>
<evidence type="ECO:0000256" key="1">
    <source>
        <dbReference type="ARBA" id="ARBA00004651"/>
    </source>
</evidence>
<evidence type="ECO:0000256" key="4">
    <source>
        <dbReference type="ARBA" id="ARBA00022692"/>
    </source>
</evidence>
<feature type="domain" description="ABC transmembrane type-1" evidence="8">
    <location>
        <begin position="100"/>
        <end position="289"/>
    </location>
</feature>
<dbReference type="PANTHER" id="PTHR43386:SF1">
    <property type="entry name" value="D,D-DIPEPTIDE TRANSPORT SYSTEM PERMEASE PROTEIN DDPC-RELATED"/>
    <property type="match status" value="1"/>
</dbReference>
<sequence>MTTVAPDLGVPIEEIGADKRVTEYHLMWWAFRRDPLAVLSLIILLGFILGAIFAPFLTPYPEQGRGDPNLLEKFSPPNQGHLLGTDYLGRDVLTRILYGGRSSLAIGFLVVIIAVLIGVPLGAISGYYGGWIDNLVMRITDIFLAFPPLLLAIALASALGASFTNTMIAISFTWWPWYTRLVRAQTLSLRERYFIEAARSIGVPSWKIIISHVLPNVMTPVMVQATMDLGGAILVGAAVSFIGLGVQPPLADWGQMVSIGRIYFIERPWYAGSAGLAIFLVTLAFNLLGDAVRDAADP</sequence>
<protein>
    <recommendedName>
        <fullName evidence="8">ABC transmembrane type-1 domain-containing protein</fullName>
    </recommendedName>
</protein>
<gene>
    <name evidence="9" type="ORF">S03H2_19377</name>
</gene>
<reference evidence="9" key="1">
    <citation type="journal article" date="2014" name="Front. Microbiol.">
        <title>High frequency of phylogenetically diverse reductive dehalogenase-homologous genes in deep subseafloor sedimentary metagenomes.</title>
        <authorList>
            <person name="Kawai M."/>
            <person name="Futagami T."/>
            <person name="Toyoda A."/>
            <person name="Takaki Y."/>
            <person name="Nishi S."/>
            <person name="Hori S."/>
            <person name="Arai W."/>
            <person name="Tsubouchi T."/>
            <person name="Morono Y."/>
            <person name="Uchiyama I."/>
            <person name="Ito T."/>
            <person name="Fujiyama A."/>
            <person name="Inagaki F."/>
            <person name="Takami H."/>
        </authorList>
    </citation>
    <scope>NUCLEOTIDE SEQUENCE</scope>
    <source>
        <strain evidence="9">Expedition CK06-06</strain>
    </source>
</reference>
<feature type="transmembrane region" description="Helical" evidence="7">
    <location>
        <begin position="149"/>
        <end position="175"/>
    </location>
</feature>
<evidence type="ECO:0000256" key="2">
    <source>
        <dbReference type="ARBA" id="ARBA00022448"/>
    </source>
</evidence>
<feature type="transmembrane region" description="Helical" evidence="7">
    <location>
        <begin position="36"/>
        <end position="57"/>
    </location>
</feature>
<keyword evidence="2" id="KW-0813">Transport</keyword>
<dbReference type="InterPro" id="IPR050366">
    <property type="entry name" value="BP-dependent_transpt_permease"/>
</dbReference>
<evidence type="ECO:0000256" key="5">
    <source>
        <dbReference type="ARBA" id="ARBA00022989"/>
    </source>
</evidence>
<feature type="non-terminal residue" evidence="9">
    <location>
        <position position="298"/>
    </location>
</feature>
<comment type="subcellular location">
    <subcellularLocation>
        <location evidence="1">Cell membrane</location>
        <topology evidence="1">Multi-pass membrane protein</topology>
    </subcellularLocation>
</comment>
<dbReference type="Pfam" id="PF12911">
    <property type="entry name" value="OppC_N"/>
    <property type="match status" value="1"/>
</dbReference>
<feature type="transmembrane region" description="Helical" evidence="7">
    <location>
        <begin position="104"/>
        <end position="129"/>
    </location>
</feature>
<dbReference type="Gene3D" id="1.10.3720.10">
    <property type="entry name" value="MetI-like"/>
    <property type="match status" value="1"/>
</dbReference>
<keyword evidence="3" id="KW-1003">Cell membrane</keyword>
<dbReference type="SUPFAM" id="SSF161098">
    <property type="entry name" value="MetI-like"/>
    <property type="match status" value="1"/>
</dbReference>
<dbReference type="PANTHER" id="PTHR43386">
    <property type="entry name" value="OLIGOPEPTIDE TRANSPORT SYSTEM PERMEASE PROTEIN APPC"/>
    <property type="match status" value="1"/>
</dbReference>
<dbReference type="PROSITE" id="PS50928">
    <property type="entry name" value="ABC_TM1"/>
    <property type="match status" value="1"/>
</dbReference>
<name>X1GJZ1_9ZZZZ</name>
<dbReference type="AlphaFoldDB" id="X1GJZ1"/>
<keyword evidence="6 7" id="KW-0472">Membrane</keyword>
<keyword evidence="4 7" id="KW-0812">Transmembrane</keyword>
<dbReference type="InterPro" id="IPR035906">
    <property type="entry name" value="MetI-like_sf"/>
</dbReference>
<dbReference type="GO" id="GO:0005886">
    <property type="term" value="C:plasma membrane"/>
    <property type="evidence" value="ECO:0007669"/>
    <property type="project" value="UniProtKB-SubCell"/>
</dbReference>
<feature type="transmembrane region" description="Helical" evidence="7">
    <location>
        <begin position="269"/>
        <end position="288"/>
    </location>
</feature>
<dbReference type="InterPro" id="IPR025966">
    <property type="entry name" value="OppC_N"/>
</dbReference>